<accession>A0A6S7IQJ2</accession>
<evidence type="ECO:0000256" key="3">
    <source>
        <dbReference type="SAM" id="MobiDB-lite"/>
    </source>
</evidence>
<keyword evidence="2" id="KW-1015">Disulfide bond</keyword>
<evidence type="ECO:0000256" key="2">
    <source>
        <dbReference type="ARBA" id="ARBA00023157"/>
    </source>
</evidence>
<sequence length="219" mass="24782">MFTAIPLRLQGPSSANGTGRVEVFYRGQWGTICDDIWNMNHVRVICRQLGFKYAVRALQGGQVPRGSGQIWLDDVRCSGSEQNLTSCSHLGWGNHNCQHHGDAGVECSSAEGYMMALMKQADFFYLFDSHARDSSGMPDPNGTAVVMKFDQEYVLKKRLLIENEGDKQAKLKKASEYKKIKQSEGTDSERQIRLQKLSESIKQKRSEETDSERQIRLEN</sequence>
<reference evidence="4" key="1">
    <citation type="submission" date="2020-04" db="EMBL/GenBank/DDBJ databases">
        <authorList>
            <person name="Alioto T."/>
            <person name="Alioto T."/>
            <person name="Gomez Garrido J."/>
        </authorList>
    </citation>
    <scope>NUCLEOTIDE SEQUENCE</scope>
    <source>
        <strain evidence="4">A484AB</strain>
    </source>
</reference>
<protein>
    <submittedName>
        <fullName evidence="4">Deleted in malignant brain tumors 1 -like</fullName>
    </submittedName>
</protein>
<dbReference type="PANTHER" id="PTHR48071">
    <property type="entry name" value="SRCR DOMAIN-CONTAINING PROTEIN"/>
    <property type="match status" value="1"/>
</dbReference>
<dbReference type="FunFam" id="3.10.250.10:FF:000001">
    <property type="entry name" value="Lysyl oxidase 4 isoform X1"/>
    <property type="match status" value="1"/>
</dbReference>
<dbReference type="Proteomes" id="UP001152795">
    <property type="component" value="Unassembled WGS sequence"/>
</dbReference>
<name>A0A6S7IQJ2_PARCT</name>
<keyword evidence="1" id="KW-0732">Signal</keyword>
<dbReference type="SUPFAM" id="SSF56487">
    <property type="entry name" value="SRCR-like"/>
    <property type="match status" value="1"/>
</dbReference>
<dbReference type="InterPro" id="IPR036772">
    <property type="entry name" value="SRCR-like_dom_sf"/>
</dbReference>
<dbReference type="InterPro" id="IPR001190">
    <property type="entry name" value="SRCR"/>
</dbReference>
<evidence type="ECO:0000313" key="5">
    <source>
        <dbReference type="Proteomes" id="UP001152795"/>
    </source>
</evidence>
<dbReference type="Pfam" id="PF00530">
    <property type="entry name" value="SRCR"/>
    <property type="match status" value="1"/>
</dbReference>
<evidence type="ECO:0000313" key="4">
    <source>
        <dbReference type="EMBL" id="CAB4019299.1"/>
    </source>
</evidence>
<gene>
    <name evidence="4" type="ORF">PACLA_8A041185</name>
</gene>
<dbReference type="GO" id="GO:0016020">
    <property type="term" value="C:membrane"/>
    <property type="evidence" value="ECO:0007669"/>
    <property type="project" value="InterPro"/>
</dbReference>
<dbReference type="SMART" id="SM00202">
    <property type="entry name" value="SR"/>
    <property type="match status" value="1"/>
</dbReference>
<keyword evidence="5" id="KW-1185">Reference proteome</keyword>
<feature type="compositionally biased region" description="Basic and acidic residues" evidence="3">
    <location>
        <begin position="171"/>
        <end position="192"/>
    </location>
</feature>
<dbReference type="EMBL" id="CACRXK020010394">
    <property type="protein sequence ID" value="CAB4019299.1"/>
    <property type="molecule type" value="Genomic_DNA"/>
</dbReference>
<dbReference type="PANTHER" id="PTHR48071:SF18">
    <property type="entry name" value="DELETED IN MALIGNANT BRAIN TUMORS 1 PROTEIN-RELATED"/>
    <property type="match status" value="1"/>
</dbReference>
<proteinExistence type="predicted"/>
<feature type="compositionally biased region" description="Basic and acidic residues" evidence="3">
    <location>
        <begin position="199"/>
        <end position="219"/>
    </location>
</feature>
<organism evidence="4 5">
    <name type="scientific">Paramuricea clavata</name>
    <name type="common">Red gorgonian</name>
    <name type="synonym">Violescent sea-whip</name>
    <dbReference type="NCBI Taxonomy" id="317549"/>
    <lineage>
        <taxon>Eukaryota</taxon>
        <taxon>Metazoa</taxon>
        <taxon>Cnidaria</taxon>
        <taxon>Anthozoa</taxon>
        <taxon>Octocorallia</taxon>
        <taxon>Malacalcyonacea</taxon>
        <taxon>Plexauridae</taxon>
        <taxon>Paramuricea</taxon>
    </lineage>
</organism>
<dbReference type="AlphaFoldDB" id="A0A6S7IQJ2"/>
<dbReference type="Gene3D" id="3.10.250.10">
    <property type="entry name" value="SRCR-like domain"/>
    <property type="match status" value="1"/>
</dbReference>
<feature type="region of interest" description="Disordered" evidence="3">
    <location>
        <begin position="171"/>
        <end position="219"/>
    </location>
</feature>
<evidence type="ECO:0000256" key="1">
    <source>
        <dbReference type="ARBA" id="ARBA00022729"/>
    </source>
</evidence>
<comment type="caution">
    <text evidence="4">The sequence shown here is derived from an EMBL/GenBank/DDBJ whole genome shotgun (WGS) entry which is preliminary data.</text>
</comment>
<dbReference type="PROSITE" id="PS50287">
    <property type="entry name" value="SRCR_2"/>
    <property type="match status" value="1"/>
</dbReference>
<dbReference type="PRINTS" id="PR00258">
    <property type="entry name" value="SPERACTRCPTR"/>
</dbReference>